<dbReference type="EMBL" id="CACVBM020001107">
    <property type="protein sequence ID" value="CAA7031428.1"/>
    <property type="molecule type" value="Genomic_DNA"/>
</dbReference>
<evidence type="ECO:0000313" key="3">
    <source>
        <dbReference type="EMBL" id="CAA7031428.1"/>
    </source>
</evidence>
<evidence type="ECO:0000259" key="2">
    <source>
        <dbReference type="Pfam" id="PF14111"/>
    </source>
</evidence>
<dbReference type="PANTHER" id="PTHR31286:SF162">
    <property type="entry name" value="DUF4283 DOMAIN-CONTAINING PROTEIN-RELATED"/>
    <property type="match status" value="1"/>
</dbReference>
<protein>
    <recommendedName>
        <fullName evidence="2">DUF4283 domain-containing protein</fullName>
    </recommendedName>
</protein>
<accession>A0A6D2IUC5</accession>
<sequence length="406" mass="45349">MDDFLGDSVNCHFLLRESVFPTVVFRLDRVKQGGFLPLGSVLNGFRVSSFPDEYHCPKPPWIAISINGFGISWFFHTIEISIPNHKMSDSIGRRIQDLTLGAEDAPISLSVAVCNQAASANRFCLIGAPVNPSRQNLRALIGQMPRFWGLGGSVVGRILENNQFQFVFTSEEAMNLTVRRGPWYFNEWMIVLQRWTPNFPPETLKIIPFWIQIRGIPLQFLTRTMIGFIGGVLGPVTEIDFDENSTRVDFVRVKKDCPLNGEDGDLGPDFQGENHDDEGHDQDDNNPVDEGNNNALQLEVMSPAPLIPGLGMDGEEAYVPQAIADRDLAVETVRYLQAKMAKGKFTESDFLSVFAAYTRHEESPGSLKCKRRCVDPGMQFPSYDEGYGMALSPIARFESGFDVRTG</sequence>
<dbReference type="AlphaFoldDB" id="A0A6D2IUC5"/>
<organism evidence="3 4">
    <name type="scientific">Microthlaspi erraticum</name>
    <dbReference type="NCBI Taxonomy" id="1685480"/>
    <lineage>
        <taxon>Eukaryota</taxon>
        <taxon>Viridiplantae</taxon>
        <taxon>Streptophyta</taxon>
        <taxon>Embryophyta</taxon>
        <taxon>Tracheophyta</taxon>
        <taxon>Spermatophyta</taxon>
        <taxon>Magnoliopsida</taxon>
        <taxon>eudicotyledons</taxon>
        <taxon>Gunneridae</taxon>
        <taxon>Pentapetalae</taxon>
        <taxon>rosids</taxon>
        <taxon>malvids</taxon>
        <taxon>Brassicales</taxon>
        <taxon>Brassicaceae</taxon>
        <taxon>Coluteocarpeae</taxon>
        <taxon>Microthlaspi</taxon>
    </lineage>
</organism>
<dbReference type="PANTHER" id="PTHR31286">
    <property type="entry name" value="GLYCINE-RICH CELL WALL STRUCTURAL PROTEIN 1.8-LIKE"/>
    <property type="match status" value="1"/>
</dbReference>
<dbReference type="InterPro" id="IPR025558">
    <property type="entry name" value="DUF4283"/>
</dbReference>
<reference evidence="3" key="1">
    <citation type="submission" date="2020-01" db="EMBL/GenBank/DDBJ databases">
        <authorList>
            <person name="Mishra B."/>
        </authorList>
    </citation>
    <scope>NUCLEOTIDE SEQUENCE [LARGE SCALE GENOMIC DNA]</scope>
</reference>
<dbReference type="OrthoDB" id="1029220at2759"/>
<dbReference type="Pfam" id="PF14111">
    <property type="entry name" value="DUF4283"/>
    <property type="match status" value="1"/>
</dbReference>
<name>A0A6D2IUC5_9BRAS</name>
<dbReference type="InterPro" id="IPR040256">
    <property type="entry name" value="At4g02000-like"/>
</dbReference>
<dbReference type="Proteomes" id="UP000467841">
    <property type="component" value="Unassembled WGS sequence"/>
</dbReference>
<feature type="region of interest" description="Disordered" evidence="1">
    <location>
        <begin position="259"/>
        <end position="293"/>
    </location>
</feature>
<keyword evidence="4" id="KW-1185">Reference proteome</keyword>
<feature type="domain" description="DUF4283" evidence="2">
    <location>
        <begin position="119"/>
        <end position="202"/>
    </location>
</feature>
<proteinExistence type="predicted"/>
<gene>
    <name evidence="3" type="ORF">MERR_LOCUS18663</name>
</gene>
<evidence type="ECO:0000313" key="4">
    <source>
        <dbReference type="Proteomes" id="UP000467841"/>
    </source>
</evidence>
<comment type="caution">
    <text evidence="3">The sequence shown here is derived from an EMBL/GenBank/DDBJ whole genome shotgun (WGS) entry which is preliminary data.</text>
</comment>
<evidence type="ECO:0000256" key="1">
    <source>
        <dbReference type="SAM" id="MobiDB-lite"/>
    </source>
</evidence>